<sequence length="103" mass="12065">MSMKNIVIRKQGKRSAKTANRKVVPKAKPKQNQQKQKKQASKARISLQKTTIDMYLRHLSNITLDQLNTLMQQKITKKQKQLVKEQIIKIEEKSLSRQVVRQN</sequence>
<proteinExistence type="predicted"/>
<dbReference type="AlphaFoldDB" id="A0AA86N690"/>
<comment type="caution">
    <text evidence="2">The sequence shown here is derived from an EMBL/GenBank/DDBJ whole genome shotgun (WGS) entry which is preliminary data.</text>
</comment>
<dbReference type="Proteomes" id="UP001642409">
    <property type="component" value="Unassembled WGS sequence"/>
</dbReference>
<keyword evidence="4" id="KW-1185">Reference proteome</keyword>
<feature type="compositionally biased region" description="Basic residues" evidence="1">
    <location>
        <begin position="10"/>
        <end position="41"/>
    </location>
</feature>
<evidence type="ECO:0000313" key="3">
    <source>
        <dbReference type="EMBL" id="CAL6071139.1"/>
    </source>
</evidence>
<accession>A0AA86N690</accession>
<dbReference type="EMBL" id="CATOUU010000026">
    <property type="protein sequence ID" value="CAI9913516.1"/>
    <property type="molecule type" value="Genomic_DNA"/>
</dbReference>
<organism evidence="2">
    <name type="scientific">Hexamita inflata</name>
    <dbReference type="NCBI Taxonomy" id="28002"/>
    <lineage>
        <taxon>Eukaryota</taxon>
        <taxon>Metamonada</taxon>
        <taxon>Diplomonadida</taxon>
        <taxon>Hexamitidae</taxon>
        <taxon>Hexamitinae</taxon>
        <taxon>Hexamita</taxon>
    </lineage>
</organism>
<feature type="region of interest" description="Disordered" evidence="1">
    <location>
        <begin position="1"/>
        <end position="44"/>
    </location>
</feature>
<evidence type="ECO:0000313" key="4">
    <source>
        <dbReference type="Proteomes" id="UP001642409"/>
    </source>
</evidence>
<evidence type="ECO:0000313" key="2">
    <source>
        <dbReference type="EMBL" id="CAI9913516.1"/>
    </source>
</evidence>
<evidence type="ECO:0000256" key="1">
    <source>
        <dbReference type="SAM" id="MobiDB-lite"/>
    </source>
</evidence>
<dbReference type="EMBL" id="CAXDID020000289">
    <property type="protein sequence ID" value="CAL6071139.1"/>
    <property type="molecule type" value="Genomic_DNA"/>
</dbReference>
<reference evidence="2" key="1">
    <citation type="submission" date="2023-06" db="EMBL/GenBank/DDBJ databases">
        <authorList>
            <person name="Kurt Z."/>
        </authorList>
    </citation>
    <scope>NUCLEOTIDE SEQUENCE</scope>
</reference>
<gene>
    <name evidence="2" type="ORF">HINF_LOCUS1161</name>
    <name evidence="3" type="ORF">HINF_LOCUS55001</name>
</gene>
<name>A0AA86N690_9EUKA</name>
<reference evidence="3 4" key="2">
    <citation type="submission" date="2024-07" db="EMBL/GenBank/DDBJ databases">
        <authorList>
            <person name="Akdeniz Z."/>
        </authorList>
    </citation>
    <scope>NUCLEOTIDE SEQUENCE [LARGE SCALE GENOMIC DNA]</scope>
</reference>
<protein>
    <submittedName>
        <fullName evidence="3">Hypothetical_protein</fullName>
    </submittedName>
</protein>